<reference evidence="3" key="1">
    <citation type="journal article" date="2006" name="PLoS Biol.">
        <title>Macronuclear genome sequence of the ciliate Tetrahymena thermophila, a model eukaryote.</title>
        <authorList>
            <person name="Eisen J.A."/>
            <person name="Coyne R.S."/>
            <person name="Wu M."/>
            <person name="Wu D."/>
            <person name="Thiagarajan M."/>
            <person name="Wortman J.R."/>
            <person name="Badger J.H."/>
            <person name="Ren Q."/>
            <person name="Amedeo P."/>
            <person name="Jones K.M."/>
            <person name="Tallon L.J."/>
            <person name="Delcher A.L."/>
            <person name="Salzberg S.L."/>
            <person name="Silva J.C."/>
            <person name="Haas B.J."/>
            <person name="Majoros W.H."/>
            <person name="Farzad M."/>
            <person name="Carlton J.M."/>
            <person name="Smith R.K. Jr."/>
            <person name="Garg J."/>
            <person name="Pearlman R.E."/>
            <person name="Karrer K.M."/>
            <person name="Sun L."/>
            <person name="Manning G."/>
            <person name="Elde N.C."/>
            <person name="Turkewitz A.P."/>
            <person name="Asai D.J."/>
            <person name="Wilkes D.E."/>
            <person name="Wang Y."/>
            <person name="Cai H."/>
            <person name="Collins K."/>
            <person name="Stewart B.A."/>
            <person name="Lee S.R."/>
            <person name="Wilamowska K."/>
            <person name="Weinberg Z."/>
            <person name="Ruzzo W.L."/>
            <person name="Wloga D."/>
            <person name="Gaertig J."/>
            <person name="Frankel J."/>
            <person name="Tsao C.-C."/>
            <person name="Gorovsky M.A."/>
            <person name="Keeling P.J."/>
            <person name="Waller R.F."/>
            <person name="Patron N.J."/>
            <person name="Cherry J.M."/>
            <person name="Stover N.A."/>
            <person name="Krieger C.J."/>
            <person name="del Toro C."/>
            <person name="Ryder H.F."/>
            <person name="Williamson S.C."/>
            <person name="Barbeau R.A."/>
            <person name="Hamilton E.P."/>
            <person name="Orias E."/>
        </authorList>
    </citation>
    <scope>NUCLEOTIDE SEQUENCE [LARGE SCALE GENOMIC DNA]</scope>
    <source>
        <strain evidence="3">SB210</strain>
    </source>
</reference>
<dbReference type="InParanoid" id="W7XA54"/>
<organism evidence="2 3">
    <name type="scientific">Tetrahymena thermophila (strain SB210)</name>
    <dbReference type="NCBI Taxonomy" id="312017"/>
    <lineage>
        <taxon>Eukaryota</taxon>
        <taxon>Sar</taxon>
        <taxon>Alveolata</taxon>
        <taxon>Ciliophora</taxon>
        <taxon>Intramacronucleata</taxon>
        <taxon>Oligohymenophorea</taxon>
        <taxon>Hymenostomatida</taxon>
        <taxon>Tetrahymenina</taxon>
        <taxon>Tetrahymenidae</taxon>
        <taxon>Tetrahymena</taxon>
    </lineage>
</organism>
<gene>
    <name evidence="2" type="ORF">TTHERM_000000023</name>
</gene>
<dbReference type="EMBL" id="GG662845">
    <property type="protein sequence ID" value="EWS76280.1"/>
    <property type="molecule type" value="Genomic_DNA"/>
</dbReference>
<evidence type="ECO:0000256" key="1">
    <source>
        <dbReference type="SAM" id="Phobius"/>
    </source>
</evidence>
<dbReference type="KEGG" id="tet:TTHERM_000000023"/>
<keyword evidence="1" id="KW-0472">Membrane</keyword>
<feature type="transmembrane region" description="Helical" evidence="1">
    <location>
        <begin position="6"/>
        <end position="25"/>
    </location>
</feature>
<accession>W7XA54</accession>
<dbReference type="RefSeq" id="XP_012651064.1">
    <property type="nucleotide sequence ID" value="XM_012795610.1"/>
</dbReference>
<proteinExistence type="predicted"/>
<keyword evidence="1 2" id="KW-0812">Transmembrane</keyword>
<name>W7XA54_TETTS</name>
<sequence>MPLFNVNIFIFMARMMKMFVFLQLLQCRQNKRNQSIQSLQMHSEKKCLFLCKFIMKYQNFQIFKALLSLLYNQFDSSYQLYTFELYKNNKQNKYFLVICQFLIYYKNLLFFNYSQPFFIIYLFLIEIYIFVFYSQFQIIYKDFYVV</sequence>
<dbReference type="AlphaFoldDB" id="W7XA54"/>
<dbReference type="GeneID" id="24436745"/>
<keyword evidence="3" id="KW-1185">Reference proteome</keyword>
<protein>
    <submittedName>
        <fullName evidence="2">Transmembrane protein, putative</fullName>
    </submittedName>
</protein>
<feature type="transmembrane region" description="Helical" evidence="1">
    <location>
        <begin position="119"/>
        <end position="140"/>
    </location>
</feature>
<evidence type="ECO:0000313" key="2">
    <source>
        <dbReference type="EMBL" id="EWS76280.1"/>
    </source>
</evidence>
<keyword evidence="1" id="KW-1133">Transmembrane helix</keyword>
<feature type="transmembrane region" description="Helical" evidence="1">
    <location>
        <begin position="94"/>
        <end position="113"/>
    </location>
</feature>
<evidence type="ECO:0000313" key="3">
    <source>
        <dbReference type="Proteomes" id="UP000009168"/>
    </source>
</evidence>
<dbReference type="Proteomes" id="UP000009168">
    <property type="component" value="Unassembled WGS sequence"/>
</dbReference>